<dbReference type="InterPro" id="IPR007110">
    <property type="entry name" value="Ig-like_dom"/>
</dbReference>
<sequence length="211" mass="24000">MFVDNPEVKFENNVLELYAVEGENLTVKCLAYGNPKAMVHWEESNIELTVPEDSQSVLYIYRIERHQHLFTCHAVSLSAKYGQLVTSKPIEIEIFCGPRSDYRYPSLPSKIAVAFNESLELAVRLVASSQQICHSNSTYMSQDNVVASSVTLTGMYIRDVHFYVPEDKTKSYYGDPTTNPNSRTDQDGYIVPVDEKNTDYPRDIVFVCSNF</sequence>
<dbReference type="PROSITE" id="PS50835">
    <property type="entry name" value="IG_LIKE"/>
    <property type="match status" value="1"/>
</dbReference>
<name>A0A8S3UTM2_MYTED</name>
<keyword evidence="3" id="KW-1185">Reference proteome</keyword>
<evidence type="ECO:0000259" key="1">
    <source>
        <dbReference type="PROSITE" id="PS50835"/>
    </source>
</evidence>
<evidence type="ECO:0000313" key="3">
    <source>
        <dbReference type="Proteomes" id="UP000683360"/>
    </source>
</evidence>
<comment type="caution">
    <text evidence="2">The sequence shown here is derived from an EMBL/GenBank/DDBJ whole genome shotgun (WGS) entry which is preliminary data.</text>
</comment>
<reference evidence="2" key="1">
    <citation type="submission" date="2021-03" db="EMBL/GenBank/DDBJ databases">
        <authorList>
            <person name="Bekaert M."/>
        </authorList>
    </citation>
    <scope>NUCLEOTIDE SEQUENCE</scope>
</reference>
<evidence type="ECO:0000313" key="2">
    <source>
        <dbReference type="EMBL" id="CAG2247232.1"/>
    </source>
</evidence>
<proteinExistence type="predicted"/>
<feature type="domain" description="Ig-like" evidence="1">
    <location>
        <begin position="6"/>
        <end position="91"/>
    </location>
</feature>
<dbReference type="OrthoDB" id="6144780at2759"/>
<accession>A0A8S3UTM2</accession>
<dbReference type="Gene3D" id="2.60.40.10">
    <property type="entry name" value="Immunoglobulins"/>
    <property type="match status" value="1"/>
</dbReference>
<dbReference type="AlphaFoldDB" id="A0A8S3UTM2"/>
<dbReference type="InterPro" id="IPR036179">
    <property type="entry name" value="Ig-like_dom_sf"/>
</dbReference>
<dbReference type="EMBL" id="CAJPWZ010002893">
    <property type="protein sequence ID" value="CAG2247232.1"/>
    <property type="molecule type" value="Genomic_DNA"/>
</dbReference>
<organism evidence="2 3">
    <name type="scientific">Mytilus edulis</name>
    <name type="common">Blue mussel</name>
    <dbReference type="NCBI Taxonomy" id="6550"/>
    <lineage>
        <taxon>Eukaryota</taxon>
        <taxon>Metazoa</taxon>
        <taxon>Spiralia</taxon>
        <taxon>Lophotrochozoa</taxon>
        <taxon>Mollusca</taxon>
        <taxon>Bivalvia</taxon>
        <taxon>Autobranchia</taxon>
        <taxon>Pteriomorphia</taxon>
        <taxon>Mytilida</taxon>
        <taxon>Mytiloidea</taxon>
        <taxon>Mytilidae</taxon>
        <taxon>Mytilinae</taxon>
        <taxon>Mytilus</taxon>
    </lineage>
</organism>
<dbReference type="Proteomes" id="UP000683360">
    <property type="component" value="Unassembled WGS sequence"/>
</dbReference>
<dbReference type="InterPro" id="IPR013783">
    <property type="entry name" value="Ig-like_fold"/>
</dbReference>
<dbReference type="SUPFAM" id="SSF48726">
    <property type="entry name" value="Immunoglobulin"/>
    <property type="match status" value="1"/>
</dbReference>
<gene>
    <name evidence="2" type="ORF">MEDL_59163</name>
</gene>
<protein>
    <recommendedName>
        <fullName evidence="1">Ig-like domain-containing protein</fullName>
    </recommendedName>
</protein>